<name>A0A9J6PED7_9PROT</name>
<proteinExistence type="predicted"/>
<comment type="caution">
    <text evidence="2">The sequence shown here is derived from an EMBL/GenBank/DDBJ whole genome shotgun (WGS) entry which is preliminary data.</text>
</comment>
<evidence type="ECO:0000313" key="2">
    <source>
        <dbReference type="EMBL" id="MCP1337781.1"/>
    </source>
</evidence>
<accession>A0A9J6PED7</accession>
<dbReference type="AlphaFoldDB" id="A0A9J6PED7"/>
<keyword evidence="3" id="KW-1185">Reference proteome</keyword>
<protein>
    <submittedName>
        <fullName evidence="2">Uncharacterized protein</fullName>
    </submittedName>
</protein>
<reference evidence="2" key="1">
    <citation type="submission" date="2022-06" db="EMBL/GenBank/DDBJ databases">
        <title>Isolation and Genomics of Futiania mangrovii gen. nov., sp. nov., a Rare and Metabolically-versatile member in the Class Alphaproteobacteria.</title>
        <authorList>
            <person name="Liu L."/>
            <person name="Huang W.-C."/>
            <person name="Pan J."/>
            <person name="Li J."/>
            <person name="Huang Y."/>
            <person name="Du H."/>
            <person name="Liu Y."/>
            <person name="Li M."/>
        </authorList>
    </citation>
    <scope>NUCLEOTIDE SEQUENCE</scope>
    <source>
        <strain evidence="2">FT118</strain>
    </source>
</reference>
<dbReference type="EMBL" id="JAMZFT010000004">
    <property type="protein sequence ID" value="MCP1337781.1"/>
    <property type="molecule type" value="Genomic_DNA"/>
</dbReference>
<dbReference type="Proteomes" id="UP001055804">
    <property type="component" value="Unassembled WGS sequence"/>
</dbReference>
<gene>
    <name evidence="2" type="ORF">NJQ99_15275</name>
</gene>
<evidence type="ECO:0000313" key="3">
    <source>
        <dbReference type="Proteomes" id="UP001055804"/>
    </source>
</evidence>
<dbReference type="RefSeq" id="WP_269333744.1">
    <property type="nucleotide sequence ID" value="NZ_JAMZFT010000004.1"/>
</dbReference>
<sequence>MTPTYSRPRRQAEIAFAKAQSQFLARSPTADVVDPIAKTREEKTLRLRTARLAREQEERSRATAAAFPDNTRNGTQN</sequence>
<feature type="region of interest" description="Disordered" evidence="1">
    <location>
        <begin position="53"/>
        <end position="77"/>
    </location>
</feature>
<evidence type="ECO:0000256" key="1">
    <source>
        <dbReference type="SAM" id="MobiDB-lite"/>
    </source>
</evidence>
<organism evidence="2 3">
    <name type="scientific">Futiania mangrovi</name>
    <dbReference type="NCBI Taxonomy" id="2959716"/>
    <lineage>
        <taxon>Bacteria</taxon>
        <taxon>Pseudomonadati</taxon>
        <taxon>Pseudomonadota</taxon>
        <taxon>Alphaproteobacteria</taxon>
        <taxon>Futianiales</taxon>
        <taxon>Futianiaceae</taxon>
        <taxon>Futiania</taxon>
    </lineage>
</organism>